<dbReference type="PANTHER" id="PTHR11766">
    <property type="entry name" value="TYROSYL-TRNA SYNTHETASE"/>
    <property type="match status" value="1"/>
</dbReference>
<dbReference type="GO" id="GO:0005829">
    <property type="term" value="C:cytosol"/>
    <property type="evidence" value="ECO:0007669"/>
    <property type="project" value="TreeGrafter"/>
</dbReference>
<dbReference type="Pfam" id="PF22421">
    <property type="entry name" value="SYY_C-terminal"/>
    <property type="match status" value="1"/>
</dbReference>
<organism evidence="11 12">
    <name type="scientific">Candidatus Kaiserbacteria bacterium RIFCSPHIGHO2_01_FULL_53_29</name>
    <dbReference type="NCBI Taxonomy" id="1798480"/>
    <lineage>
        <taxon>Bacteria</taxon>
        <taxon>Candidatus Kaiseribacteriota</taxon>
    </lineage>
</organism>
<dbReference type="InterPro" id="IPR002307">
    <property type="entry name" value="Tyr-tRNA-ligase"/>
</dbReference>
<dbReference type="InterPro" id="IPR036986">
    <property type="entry name" value="S4_RNA-bd_sf"/>
</dbReference>
<dbReference type="Gene3D" id="1.10.240.10">
    <property type="entry name" value="Tyrosyl-Transfer RNA Synthetase"/>
    <property type="match status" value="1"/>
</dbReference>
<comment type="similarity">
    <text evidence="8">Belongs to the class-I aminoacyl-tRNA synthetase family. TyrS type 1 subfamily.</text>
</comment>
<evidence type="ECO:0000256" key="5">
    <source>
        <dbReference type="ARBA" id="ARBA00022917"/>
    </source>
</evidence>
<dbReference type="HAMAP" id="MF_02006">
    <property type="entry name" value="Tyr_tRNA_synth_type1"/>
    <property type="match status" value="1"/>
</dbReference>
<dbReference type="InterPro" id="IPR054608">
    <property type="entry name" value="SYY-like_C"/>
</dbReference>
<evidence type="ECO:0000259" key="10">
    <source>
        <dbReference type="Pfam" id="PF22421"/>
    </source>
</evidence>
<dbReference type="NCBIfam" id="TIGR00234">
    <property type="entry name" value="tyrS"/>
    <property type="match status" value="1"/>
</dbReference>
<evidence type="ECO:0000256" key="4">
    <source>
        <dbReference type="ARBA" id="ARBA00022884"/>
    </source>
</evidence>
<reference evidence="11 12" key="1">
    <citation type="journal article" date="2016" name="Nat. Commun.">
        <title>Thousands of microbial genomes shed light on interconnected biogeochemical processes in an aquifer system.</title>
        <authorList>
            <person name="Anantharaman K."/>
            <person name="Brown C.T."/>
            <person name="Hug L.A."/>
            <person name="Sharon I."/>
            <person name="Castelle C.J."/>
            <person name="Probst A.J."/>
            <person name="Thomas B.C."/>
            <person name="Singh A."/>
            <person name="Wilkins M.J."/>
            <person name="Karaoz U."/>
            <person name="Brodie E.L."/>
            <person name="Williams K.H."/>
            <person name="Hubbard S.S."/>
            <person name="Banfield J.F."/>
        </authorList>
    </citation>
    <scope>NUCLEOTIDE SEQUENCE [LARGE SCALE GENOMIC DNA]</scope>
</reference>
<evidence type="ECO:0000256" key="2">
    <source>
        <dbReference type="ARBA" id="ARBA00022741"/>
    </source>
</evidence>
<dbReference type="Pfam" id="PF00579">
    <property type="entry name" value="tRNA-synt_1b"/>
    <property type="match status" value="1"/>
</dbReference>
<dbReference type="InterPro" id="IPR024088">
    <property type="entry name" value="Tyr-tRNA-ligase_bac-type"/>
</dbReference>
<proteinExistence type="inferred from homology"/>
<evidence type="ECO:0000256" key="6">
    <source>
        <dbReference type="ARBA" id="ARBA00023146"/>
    </source>
</evidence>
<dbReference type="InterPro" id="IPR024107">
    <property type="entry name" value="Tyr-tRNA-ligase_bac_1"/>
</dbReference>
<dbReference type="SUPFAM" id="SSF55174">
    <property type="entry name" value="Alpha-L RNA-binding motif"/>
    <property type="match status" value="1"/>
</dbReference>
<accession>A0A1F6CU82</accession>
<comment type="function">
    <text evidence="8">Catalyzes the attachment of tyrosine to tRNA(Tyr) in a two-step reaction: tyrosine is first activated by ATP to form Tyr-AMP and then transferred to the acceptor end of tRNA(Tyr).</text>
</comment>
<feature type="short sequence motif" description="'KMSKS' region" evidence="8">
    <location>
        <begin position="229"/>
        <end position="233"/>
    </location>
</feature>
<evidence type="ECO:0000313" key="12">
    <source>
        <dbReference type="Proteomes" id="UP000176863"/>
    </source>
</evidence>
<dbReference type="InterPro" id="IPR014729">
    <property type="entry name" value="Rossmann-like_a/b/a_fold"/>
</dbReference>
<dbReference type="STRING" id="1798480.A2851_04010"/>
<comment type="caution">
    <text evidence="11">The sequence shown here is derived from an EMBL/GenBank/DDBJ whole genome shotgun (WGS) entry which is preliminary data.</text>
</comment>
<dbReference type="EC" id="6.1.1.1" evidence="8"/>
<feature type="binding site" evidence="8">
    <location>
        <position position="34"/>
    </location>
    <ligand>
        <name>L-tyrosine</name>
        <dbReference type="ChEBI" id="CHEBI:58315"/>
    </ligand>
</feature>
<dbReference type="AlphaFoldDB" id="A0A1F6CU82"/>
<dbReference type="InterPro" id="IPR002305">
    <property type="entry name" value="aa-tRNA-synth_Ic"/>
</dbReference>
<dbReference type="GO" id="GO:0004831">
    <property type="term" value="F:tyrosine-tRNA ligase activity"/>
    <property type="evidence" value="ECO:0007669"/>
    <property type="project" value="UniProtKB-UniRule"/>
</dbReference>
<dbReference type="EMBL" id="MFKT01000023">
    <property type="protein sequence ID" value="OGG52738.1"/>
    <property type="molecule type" value="Genomic_DNA"/>
</dbReference>
<feature type="binding site" evidence="8">
    <location>
        <position position="168"/>
    </location>
    <ligand>
        <name>L-tyrosine</name>
        <dbReference type="ChEBI" id="CHEBI:58315"/>
    </ligand>
</feature>
<protein>
    <recommendedName>
        <fullName evidence="8">Tyrosine--tRNA ligase</fullName>
        <ecNumber evidence="8">6.1.1.1</ecNumber>
    </recommendedName>
    <alternativeName>
        <fullName evidence="8">Tyrosyl-tRNA synthetase</fullName>
        <shortName evidence="8">TyrRS</shortName>
    </alternativeName>
</protein>
<feature type="binding site" evidence="8">
    <location>
        <position position="172"/>
    </location>
    <ligand>
        <name>L-tyrosine</name>
        <dbReference type="ChEBI" id="CHEBI:58315"/>
    </ligand>
</feature>
<gene>
    <name evidence="8" type="primary">tyrS</name>
    <name evidence="11" type="ORF">A2851_04010</name>
</gene>
<dbReference type="PRINTS" id="PR01040">
    <property type="entry name" value="TRNASYNTHTYR"/>
</dbReference>
<keyword evidence="2 8" id="KW-0547">Nucleotide-binding</keyword>
<dbReference type="Gene3D" id="3.40.50.620">
    <property type="entry name" value="HUPs"/>
    <property type="match status" value="1"/>
</dbReference>
<keyword evidence="3 8" id="KW-0067">ATP-binding</keyword>
<evidence type="ECO:0000256" key="9">
    <source>
        <dbReference type="PROSITE-ProRule" id="PRU00182"/>
    </source>
</evidence>
<sequence length="418" mass="46767">MAKLSEILKERGYVYQHSSEKLAEITDGKKRTLYLGIDPSADSLQVGQLQAFLILRRFIEDGHKVILLVGGGTGMIGDPGGRSDERNLLDAETVERNAEAISSQVKQLLGDADFTLANNAQWLEKLSMIEFLRDVGKHFSVNAMLQRDFVKERVKNVEEGISYTEFSYALLQAYDFLHLHQEYGADLQVGGSDQWGNIVSGVDFIRRKTGDAVYAFTWPLLVNKATGKKFGKSEQGTVWLDPAKTTPFQFYQFWLNVEDETVEEYLLKMTMLSGVEIEAAMEMQKRDPKERGAQQLLAREVTTLVHGEEVATVAEKVSGVLFGDMGLTQLEESELSILRSTAPSHEVQVDSAVVDVLVSTKLASSKREARQFLKDKAVILNNEVIKDEKRKLEASDFHNGIALLKRGRRNVCVLTLST</sequence>
<keyword evidence="4 9" id="KW-0694">RNA-binding</keyword>
<comment type="subcellular location">
    <subcellularLocation>
        <location evidence="8">Cytoplasm</location>
    </subcellularLocation>
</comment>
<keyword evidence="5 8" id="KW-0648">Protein biosynthesis</keyword>
<comment type="subunit">
    <text evidence="8">Homodimer.</text>
</comment>
<dbReference type="GO" id="GO:0006437">
    <property type="term" value="P:tyrosyl-tRNA aminoacylation"/>
    <property type="evidence" value="ECO:0007669"/>
    <property type="project" value="UniProtKB-UniRule"/>
</dbReference>
<dbReference type="FunFam" id="1.10.240.10:FF:000001">
    <property type="entry name" value="Tyrosine--tRNA ligase"/>
    <property type="match status" value="1"/>
</dbReference>
<dbReference type="Gene3D" id="3.10.290.10">
    <property type="entry name" value="RNA-binding S4 domain"/>
    <property type="match status" value="1"/>
</dbReference>
<name>A0A1F6CU82_9BACT</name>
<dbReference type="Proteomes" id="UP000176863">
    <property type="component" value="Unassembled WGS sequence"/>
</dbReference>
<evidence type="ECO:0000256" key="7">
    <source>
        <dbReference type="ARBA" id="ARBA00048248"/>
    </source>
</evidence>
<dbReference type="GO" id="GO:0003723">
    <property type="term" value="F:RNA binding"/>
    <property type="evidence" value="ECO:0007669"/>
    <property type="project" value="UniProtKB-KW"/>
</dbReference>
<evidence type="ECO:0000256" key="1">
    <source>
        <dbReference type="ARBA" id="ARBA00022598"/>
    </source>
</evidence>
<dbReference type="PANTHER" id="PTHR11766:SF0">
    <property type="entry name" value="TYROSINE--TRNA LIGASE, MITOCHONDRIAL"/>
    <property type="match status" value="1"/>
</dbReference>
<keyword evidence="6 8" id="KW-0030">Aminoacyl-tRNA synthetase</keyword>
<dbReference type="SUPFAM" id="SSF52374">
    <property type="entry name" value="Nucleotidylyl transferase"/>
    <property type="match status" value="1"/>
</dbReference>
<keyword evidence="8" id="KW-0963">Cytoplasm</keyword>
<feature type="binding site" evidence="8">
    <location>
        <position position="232"/>
    </location>
    <ligand>
        <name>ATP</name>
        <dbReference type="ChEBI" id="CHEBI:30616"/>
    </ligand>
</feature>
<comment type="catalytic activity">
    <reaction evidence="7 8">
        <text>tRNA(Tyr) + L-tyrosine + ATP = L-tyrosyl-tRNA(Tyr) + AMP + diphosphate + H(+)</text>
        <dbReference type="Rhea" id="RHEA:10220"/>
        <dbReference type="Rhea" id="RHEA-COMP:9706"/>
        <dbReference type="Rhea" id="RHEA-COMP:9707"/>
        <dbReference type="ChEBI" id="CHEBI:15378"/>
        <dbReference type="ChEBI" id="CHEBI:30616"/>
        <dbReference type="ChEBI" id="CHEBI:33019"/>
        <dbReference type="ChEBI" id="CHEBI:58315"/>
        <dbReference type="ChEBI" id="CHEBI:78442"/>
        <dbReference type="ChEBI" id="CHEBI:78536"/>
        <dbReference type="ChEBI" id="CHEBI:456215"/>
        <dbReference type="EC" id="6.1.1.1"/>
    </reaction>
</comment>
<feature type="domain" description="Tyrosine--tRNA ligase SYY-like C-terminal" evidence="10">
    <location>
        <begin position="339"/>
        <end position="412"/>
    </location>
</feature>
<dbReference type="CDD" id="cd00805">
    <property type="entry name" value="TyrRS_core"/>
    <property type="match status" value="1"/>
</dbReference>
<dbReference type="GO" id="GO:0005524">
    <property type="term" value="F:ATP binding"/>
    <property type="evidence" value="ECO:0007669"/>
    <property type="project" value="UniProtKB-UniRule"/>
</dbReference>
<keyword evidence="1 8" id="KW-0436">Ligase</keyword>
<comment type="caution">
    <text evidence="8">Lacks conserved residue(s) required for the propagation of feature annotation.</text>
</comment>
<evidence type="ECO:0000256" key="3">
    <source>
        <dbReference type="ARBA" id="ARBA00022840"/>
    </source>
</evidence>
<dbReference type="PROSITE" id="PS50889">
    <property type="entry name" value="S4"/>
    <property type="match status" value="1"/>
</dbReference>
<evidence type="ECO:0000256" key="8">
    <source>
        <dbReference type="HAMAP-Rule" id="MF_02006"/>
    </source>
</evidence>
<evidence type="ECO:0000313" key="11">
    <source>
        <dbReference type="EMBL" id="OGG52738.1"/>
    </source>
</evidence>